<evidence type="ECO:0000259" key="17">
    <source>
        <dbReference type="SMART" id="SM01002"/>
    </source>
</evidence>
<evidence type="ECO:0000313" key="20">
    <source>
        <dbReference type="Proteomes" id="UP001597338"/>
    </source>
</evidence>
<name>A0ABW4VF77_9MICO</name>
<evidence type="ECO:0000256" key="5">
    <source>
        <dbReference type="ARBA" id="ARBA00022475"/>
    </source>
</evidence>
<dbReference type="PANTHER" id="PTHR10160:SF19">
    <property type="entry name" value="PROTON-TRANSLOCATING NAD(P)(+) TRANSHYDROGENASE"/>
    <property type="match status" value="1"/>
</dbReference>
<evidence type="ECO:0000256" key="1">
    <source>
        <dbReference type="ARBA" id="ARBA00003943"/>
    </source>
</evidence>
<evidence type="ECO:0000256" key="6">
    <source>
        <dbReference type="ARBA" id="ARBA00022519"/>
    </source>
</evidence>
<dbReference type="EC" id="7.1.1.1" evidence="4"/>
<dbReference type="NCBIfam" id="TIGR00561">
    <property type="entry name" value="pntA"/>
    <property type="match status" value="1"/>
</dbReference>
<evidence type="ECO:0000313" key="19">
    <source>
        <dbReference type="EMBL" id="MFD2028616.1"/>
    </source>
</evidence>
<feature type="transmembrane region" description="Helical" evidence="16">
    <location>
        <begin position="436"/>
        <end position="452"/>
    </location>
</feature>
<dbReference type="InterPro" id="IPR036291">
    <property type="entry name" value="NAD(P)-bd_dom_sf"/>
</dbReference>
<evidence type="ECO:0000256" key="11">
    <source>
        <dbReference type="ARBA" id="ARBA00022989"/>
    </source>
</evidence>
<evidence type="ECO:0000256" key="12">
    <source>
        <dbReference type="ARBA" id="ARBA00023027"/>
    </source>
</evidence>
<comment type="catalytic activity">
    <reaction evidence="14">
        <text>NAD(+) + NADPH + H(+)(in) = NADH + NADP(+) + H(+)(out)</text>
        <dbReference type="Rhea" id="RHEA:47992"/>
        <dbReference type="ChEBI" id="CHEBI:15378"/>
        <dbReference type="ChEBI" id="CHEBI:57540"/>
        <dbReference type="ChEBI" id="CHEBI:57783"/>
        <dbReference type="ChEBI" id="CHEBI:57945"/>
        <dbReference type="ChEBI" id="CHEBI:58349"/>
        <dbReference type="EC" id="7.1.1.1"/>
    </reaction>
</comment>
<feature type="region of interest" description="Disordered" evidence="15">
    <location>
        <begin position="382"/>
        <end position="432"/>
    </location>
</feature>
<reference evidence="20" key="1">
    <citation type="journal article" date="2019" name="Int. J. Syst. Evol. Microbiol.">
        <title>The Global Catalogue of Microorganisms (GCM) 10K type strain sequencing project: providing services to taxonomists for standard genome sequencing and annotation.</title>
        <authorList>
            <consortium name="The Broad Institute Genomics Platform"/>
            <consortium name="The Broad Institute Genome Sequencing Center for Infectious Disease"/>
            <person name="Wu L."/>
            <person name="Ma J."/>
        </authorList>
    </citation>
    <scope>NUCLEOTIDE SEQUENCE [LARGE SCALE GENOMIC DNA]</scope>
    <source>
        <strain evidence="20">CCM 7043</strain>
    </source>
</reference>
<keyword evidence="8" id="KW-0547">Nucleotide-binding</keyword>
<keyword evidence="6" id="KW-0997">Cell inner membrane</keyword>
<feature type="transmembrane region" description="Helical" evidence="16">
    <location>
        <begin position="511"/>
        <end position="533"/>
    </location>
</feature>
<dbReference type="RefSeq" id="WP_377200889.1">
    <property type="nucleotide sequence ID" value="NZ_JBHUHF010000001.1"/>
</dbReference>
<proteinExistence type="inferred from homology"/>
<keyword evidence="7 16" id="KW-0812">Transmembrane</keyword>
<dbReference type="InterPro" id="IPR007698">
    <property type="entry name" value="AlaDH/PNT_NAD(H)-bd"/>
</dbReference>
<dbReference type="Pfam" id="PF12769">
    <property type="entry name" value="PNTB_4TM"/>
    <property type="match status" value="1"/>
</dbReference>
<keyword evidence="12" id="KW-0520">NAD</keyword>
<feature type="compositionally biased region" description="Low complexity" evidence="15">
    <location>
        <begin position="407"/>
        <end position="428"/>
    </location>
</feature>
<dbReference type="InterPro" id="IPR026255">
    <property type="entry name" value="NADP_transhyd_a"/>
</dbReference>
<dbReference type="InterPro" id="IPR024605">
    <property type="entry name" value="NADP_transhyd_a_C"/>
</dbReference>
<dbReference type="InterPro" id="IPR008143">
    <property type="entry name" value="Ala_DH/PNT_CS2"/>
</dbReference>
<dbReference type="SUPFAM" id="SSF52283">
    <property type="entry name" value="Formate/glycerate dehydrogenase catalytic domain-like"/>
    <property type="match status" value="1"/>
</dbReference>
<evidence type="ECO:0000256" key="9">
    <source>
        <dbReference type="ARBA" id="ARBA00022857"/>
    </source>
</evidence>
<evidence type="ECO:0000256" key="3">
    <source>
        <dbReference type="ARBA" id="ARBA00005689"/>
    </source>
</evidence>
<dbReference type="EMBL" id="JBHUHF010000001">
    <property type="protein sequence ID" value="MFD2028616.1"/>
    <property type="molecule type" value="Genomic_DNA"/>
</dbReference>
<dbReference type="SMART" id="SM01003">
    <property type="entry name" value="AlaDh_PNT_N"/>
    <property type="match status" value="1"/>
</dbReference>
<accession>A0ABW4VF77</accession>
<keyword evidence="20" id="KW-1185">Reference proteome</keyword>
<evidence type="ECO:0000256" key="8">
    <source>
        <dbReference type="ARBA" id="ARBA00022741"/>
    </source>
</evidence>
<dbReference type="Pfam" id="PF05222">
    <property type="entry name" value="AlaDh_PNT_N"/>
    <property type="match status" value="1"/>
</dbReference>
<feature type="domain" description="Alanine dehydrogenase/pyridine nucleotide transhydrogenase NAD(H)-binding" evidence="17">
    <location>
        <begin position="156"/>
        <end position="320"/>
    </location>
</feature>
<dbReference type="SMART" id="SM01002">
    <property type="entry name" value="AlaDh_PNT_C"/>
    <property type="match status" value="1"/>
</dbReference>
<evidence type="ECO:0000256" key="15">
    <source>
        <dbReference type="SAM" id="MobiDB-lite"/>
    </source>
</evidence>
<evidence type="ECO:0000256" key="4">
    <source>
        <dbReference type="ARBA" id="ARBA00012943"/>
    </source>
</evidence>
<evidence type="ECO:0000259" key="18">
    <source>
        <dbReference type="SMART" id="SM01003"/>
    </source>
</evidence>
<comment type="function">
    <text evidence="1">The transhydrogenation between NADH and NADP is coupled to respiration and ATP hydrolysis and functions as a proton pump across the membrane.</text>
</comment>
<dbReference type="PROSITE" id="PS00837">
    <property type="entry name" value="ALADH_PNT_2"/>
    <property type="match status" value="1"/>
</dbReference>
<comment type="caution">
    <text evidence="19">The sequence shown here is derived from an EMBL/GenBank/DDBJ whole genome shotgun (WGS) entry which is preliminary data.</text>
</comment>
<feature type="transmembrane region" description="Helical" evidence="16">
    <location>
        <begin position="458"/>
        <end position="475"/>
    </location>
</feature>
<feature type="domain" description="Alanine dehydrogenase/pyridine nucleotide transhydrogenase N-terminal" evidence="18">
    <location>
        <begin position="4"/>
        <end position="147"/>
    </location>
</feature>
<dbReference type="InterPro" id="IPR007886">
    <property type="entry name" value="AlaDH/PNT_N"/>
</dbReference>
<feature type="compositionally biased region" description="Low complexity" evidence="15">
    <location>
        <begin position="383"/>
        <end position="400"/>
    </location>
</feature>
<organism evidence="19 20">
    <name type="scientific">Promicromonospora aerolata</name>
    <dbReference type="NCBI Taxonomy" id="195749"/>
    <lineage>
        <taxon>Bacteria</taxon>
        <taxon>Bacillati</taxon>
        <taxon>Actinomycetota</taxon>
        <taxon>Actinomycetes</taxon>
        <taxon>Micrococcales</taxon>
        <taxon>Promicromonosporaceae</taxon>
        <taxon>Promicromonospora</taxon>
    </lineage>
</organism>
<evidence type="ECO:0000256" key="2">
    <source>
        <dbReference type="ARBA" id="ARBA00004429"/>
    </source>
</evidence>
<dbReference type="SUPFAM" id="SSF51735">
    <property type="entry name" value="NAD(P)-binding Rossmann-fold domains"/>
    <property type="match status" value="1"/>
</dbReference>
<comment type="similarity">
    <text evidence="3">Belongs to the AlaDH/PNT family.</text>
</comment>
<feature type="compositionally biased region" description="Gly residues" evidence="15">
    <location>
        <begin position="563"/>
        <end position="575"/>
    </location>
</feature>
<comment type="subcellular location">
    <subcellularLocation>
        <location evidence="2">Cell inner membrane</location>
        <topology evidence="2">Multi-pass membrane protein</topology>
    </subcellularLocation>
</comment>
<evidence type="ECO:0000256" key="16">
    <source>
        <dbReference type="SAM" id="Phobius"/>
    </source>
</evidence>
<keyword evidence="11 16" id="KW-1133">Transmembrane helix</keyword>
<feature type="region of interest" description="Disordered" evidence="15">
    <location>
        <begin position="549"/>
        <end position="583"/>
    </location>
</feature>
<evidence type="ECO:0000256" key="14">
    <source>
        <dbReference type="ARBA" id="ARBA00048202"/>
    </source>
</evidence>
<protein>
    <recommendedName>
        <fullName evidence="4">proton-translocating NAD(P)(+) transhydrogenase</fullName>
        <ecNumber evidence="4">7.1.1.1</ecNumber>
    </recommendedName>
</protein>
<evidence type="ECO:0000256" key="10">
    <source>
        <dbReference type="ARBA" id="ARBA00022967"/>
    </source>
</evidence>
<dbReference type="Proteomes" id="UP001597338">
    <property type="component" value="Unassembled WGS sequence"/>
</dbReference>
<sequence>MRIGIPDDGGPLVPATPTTTARLVGLGYDVSVAAGAGAGAGFPDAAYEAAGAVIVPDAAAWSADVVAITRAPDVLAAPGPAGLRPGARGPDGLRIGAVLIAQMAPASRPDLVRALANRGVTALALDAVPRISRAQSLDVLSALSNVAGYRAVVEAAGEFGGMFSGQVTAAGTTPPANVFVIGAGVAGLAAIGAAGSLGAQVRAFDVRPEVAEQIESMGATVVRADDAAQQVSADGYASVLTTDQEAAALRVYAAETAAADIVVTTALVRGTAPTTVTAEMVAQMRPGSVIVDLAAPGGGNCELTVPGQRVVSPNGVVVLGWTDLPDRMPRHTSELLGTAVANLVQLGTPARDGHLALDPADAVVRGMTVAAGGEVLWPPPPVAVSSSVARPPAGDPAGTAPGPGPARPAGRGAQPAGRGAQPAASGSRPAQPTARTGLLAVGALLAALVVAASPAEQAAHFTVLALAVVVGFYVISHVSHALHTPLMSQTNAISGIILVGGMLQIGSADPVVTTLAVLASAVASINIFGGFLVTHRMLGMFRRGPANVSGAQVTPVTPESGAGPSGMGQPGAGRGDLGEGSTR</sequence>
<evidence type="ECO:0000256" key="7">
    <source>
        <dbReference type="ARBA" id="ARBA00022692"/>
    </source>
</evidence>
<keyword evidence="13 16" id="KW-0472">Membrane</keyword>
<evidence type="ECO:0000256" key="13">
    <source>
        <dbReference type="ARBA" id="ARBA00023136"/>
    </source>
</evidence>
<keyword evidence="5" id="KW-1003">Cell membrane</keyword>
<dbReference type="Pfam" id="PF01262">
    <property type="entry name" value="AlaDh_PNT_C"/>
    <property type="match status" value="1"/>
</dbReference>
<dbReference type="PIRSF" id="PIRSF000203">
    <property type="entry name" value="NADP_transhydrogenase_alpha"/>
    <property type="match status" value="1"/>
</dbReference>
<dbReference type="Gene3D" id="3.40.50.720">
    <property type="entry name" value="NAD(P)-binding Rossmann-like Domain"/>
    <property type="match status" value="2"/>
</dbReference>
<dbReference type="PANTHER" id="PTHR10160">
    <property type="entry name" value="NAD(P) TRANSHYDROGENASE"/>
    <property type="match status" value="1"/>
</dbReference>
<keyword evidence="10" id="KW-1278">Translocase</keyword>
<gene>
    <name evidence="19" type="ORF">ACFSL2_24225</name>
</gene>
<dbReference type="NCBIfam" id="NF006942">
    <property type="entry name" value="PRK09424.1"/>
    <property type="match status" value="1"/>
</dbReference>
<keyword evidence="9" id="KW-0521">NADP</keyword>